<evidence type="ECO:0000256" key="1">
    <source>
        <dbReference type="ARBA" id="ARBA00009451"/>
    </source>
</evidence>
<dbReference type="PROSITE" id="PS00464">
    <property type="entry name" value="RIBOSOMAL_L22"/>
    <property type="match status" value="1"/>
</dbReference>
<comment type="caution">
    <text evidence="12">The sequence shown here is derived from an EMBL/GenBank/DDBJ whole genome shotgun (WGS) entry which is preliminary data.</text>
</comment>
<comment type="subunit">
    <text evidence="7 9">Part of the 50S ribosomal subunit.</text>
</comment>
<name>A0A366HUB9_9BACT</name>
<evidence type="ECO:0000256" key="2">
    <source>
        <dbReference type="ARBA" id="ARBA00022730"/>
    </source>
</evidence>
<keyword evidence="3 7" id="KW-0694">RNA-binding</keyword>
<comment type="function">
    <text evidence="7 10">This protein binds specifically to 23S rRNA; its binding is stimulated by other ribosomal proteins, e.g., L4, L17, and L20. It is important during the early stages of 50S assembly. It makes multiple contacts with different domains of the 23S rRNA in the assembled 50S subunit and ribosome.</text>
</comment>
<evidence type="ECO:0000256" key="8">
    <source>
        <dbReference type="RuleBase" id="RU004005"/>
    </source>
</evidence>
<evidence type="ECO:0000256" key="3">
    <source>
        <dbReference type="ARBA" id="ARBA00022884"/>
    </source>
</evidence>
<keyword evidence="5 7" id="KW-0687">Ribonucleoprotein</keyword>
<evidence type="ECO:0000313" key="12">
    <source>
        <dbReference type="EMBL" id="RBP47876.1"/>
    </source>
</evidence>
<dbReference type="InterPro" id="IPR018260">
    <property type="entry name" value="Ribosomal_uL22_CS"/>
</dbReference>
<comment type="similarity">
    <text evidence="1 7 8">Belongs to the universal ribosomal protein uL22 family.</text>
</comment>
<evidence type="ECO:0000313" key="13">
    <source>
        <dbReference type="Proteomes" id="UP000253426"/>
    </source>
</evidence>
<protein>
    <recommendedName>
        <fullName evidence="6 7">Large ribosomal subunit protein uL22</fullName>
    </recommendedName>
</protein>
<evidence type="ECO:0000256" key="5">
    <source>
        <dbReference type="ARBA" id="ARBA00023274"/>
    </source>
</evidence>
<proteinExistence type="inferred from homology"/>
<evidence type="ECO:0000256" key="6">
    <source>
        <dbReference type="ARBA" id="ARBA00035207"/>
    </source>
</evidence>
<dbReference type="PANTHER" id="PTHR13501">
    <property type="entry name" value="CHLOROPLAST 50S RIBOSOMAL PROTEIN L22-RELATED"/>
    <property type="match status" value="1"/>
</dbReference>
<dbReference type="Proteomes" id="UP000253426">
    <property type="component" value="Unassembled WGS sequence"/>
</dbReference>
<dbReference type="InterPro" id="IPR005727">
    <property type="entry name" value="Ribosomal_uL22_bac/chlpt-type"/>
</dbReference>
<reference evidence="12 13" key="1">
    <citation type="submission" date="2018-06" db="EMBL/GenBank/DDBJ databases">
        <title>Genomic Encyclopedia of Type Strains, Phase IV (KMG-IV): sequencing the most valuable type-strain genomes for metagenomic binning, comparative biology and taxonomic classification.</title>
        <authorList>
            <person name="Goeker M."/>
        </authorList>
    </citation>
    <scope>NUCLEOTIDE SEQUENCE [LARGE SCALE GENOMIC DNA]</scope>
    <source>
        <strain evidence="12 13">DSM 25532</strain>
    </source>
</reference>
<feature type="compositionally biased region" description="Basic and acidic residues" evidence="11">
    <location>
        <begin position="110"/>
        <end position="119"/>
    </location>
</feature>
<dbReference type="PANTHER" id="PTHR13501:SF8">
    <property type="entry name" value="LARGE RIBOSOMAL SUBUNIT PROTEIN UL22M"/>
    <property type="match status" value="1"/>
</dbReference>
<dbReference type="Gene3D" id="3.90.470.10">
    <property type="entry name" value="Ribosomal protein L22/L17"/>
    <property type="match status" value="1"/>
</dbReference>
<keyword evidence="4 7" id="KW-0689">Ribosomal protein</keyword>
<accession>A0A366HUB9</accession>
<organism evidence="12 13">
    <name type="scientific">Roseimicrobium gellanilyticum</name>
    <dbReference type="NCBI Taxonomy" id="748857"/>
    <lineage>
        <taxon>Bacteria</taxon>
        <taxon>Pseudomonadati</taxon>
        <taxon>Verrucomicrobiota</taxon>
        <taxon>Verrucomicrobiia</taxon>
        <taxon>Verrucomicrobiales</taxon>
        <taxon>Verrucomicrobiaceae</taxon>
        <taxon>Roseimicrobium</taxon>
    </lineage>
</organism>
<dbReference type="EMBL" id="QNRR01000001">
    <property type="protein sequence ID" value="RBP47876.1"/>
    <property type="molecule type" value="Genomic_DNA"/>
</dbReference>
<sequence length="132" mass="14302">MEVKSVTKFARISDLKAREVARAVQGMPVSQALSVLNFTPKKAALLIGKTLRSAIANAENNHELDADDLYIKSATATKGPVLKRIMPRARGSAAGIKKRMSHLTIVLAQKPEEKEEAKPKRAAKSKKAAEKA</sequence>
<evidence type="ECO:0000256" key="11">
    <source>
        <dbReference type="SAM" id="MobiDB-lite"/>
    </source>
</evidence>
<dbReference type="InterPro" id="IPR047867">
    <property type="entry name" value="Ribosomal_uL22_bac/org-type"/>
</dbReference>
<comment type="function">
    <text evidence="7">The globular domain of the protein is located near the polypeptide exit tunnel on the outside of the subunit, while an extended beta-hairpin is found that lines the wall of the exit tunnel in the center of the 70S ribosome.</text>
</comment>
<dbReference type="AlphaFoldDB" id="A0A366HUB9"/>
<feature type="region of interest" description="Disordered" evidence="11">
    <location>
        <begin position="108"/>
        <end position="132"/>
    </location>
</feature>
<dbReference type="GO" id="GO:0003735">
    <property type="term" value="F:structural constituent of ribosome"/>
    <property type="evidence" value="ECO:0007669"/>
    <property type="project" value="InterPro"/>
</dbReference>
<keyword evidence="2 7" id="KW-0699">rRNA-binding</keyword>
<gene>
    <name evidence="7" type="primary">rplV</name>
    <name evidence="12" type="ORF">DES53_101676</name>
</gene>
<dbReference type="RefSeq" id="WP_113956775.1">
    <property type="nucleotide sequence ID" value="NZ_QNRR01000001.1"/>
</dbReference>
<dbReference type="InterPro" id="IPR036394">
    <property type="entry name" value="Ribosomal_uL22_sf"/>
</dbReference>
<dbReference type="HAMAP" id="MF_01331_B">
    <property type="entry name" value="Ribosomal_uL22_B"/>
    <property type="match status" value="1"/>
</dbReference>
<dbReference type="NCBIfam" id="TIGR01044">
    <property type="entry name" value="rplV_bact"/>
    <property type="match status" value="1"/>
</dbReference>
<dbReference type="GO" id="GO:0019843">
    <property type="term" value="F:rRNA binding"/>
    <property type="evidence" value="ECO:0007669"/>
    <property type="project" value="UniProtKB-UniRule"/>
</dbReference>
<dbReference type="GO" id="GO:0006412">
    <property type="term" value="P:translation"/>
    <property type="evidence" value="ECO:0007669"/>
    <property type="project" value="UniProtKB-UniRule"/>
</dbReference>
<dbReference type="GO" id="GO:0022625">
    <property type="term" value="C:cytosolic large ribosomal subunit"/>
    <property type="evidence" value="ECO:0007669"/>
    <property type="project" value="TreeGrafter"/>
</dbReference>
<dbReference type="SUPFAM" id="SSF54843">
    <property type="entry name" value="Ribosomal protein L22"/>
    <property type="match status" value="1"/>
</dbReference>
<evidence type="ECO:0000256" key="7">
    <source>
        <dbReference type="HAMAP-Rule" id="MF_01331"/>
    </source>
</evidence>
<dbReference type="InterPro" id="IPR001063">
    <property type="entry name" value="Ribosomal_uL22"/>
</dbReference>
<evidence type="ECO:0000256" key="4">
    <source>
        <dbReference type="ARBA" id="ARBA00022980"/>
    </source>
</evidence>
<dbReference type="OrthoDB" id="9805969at2"/>
<dbReference type="Pfam" id="PF00237">
    <property type="entry name" value="Ribosomal_L22"/>
    <property type="match status" value="1"/>
</dbReference>
<dbReference type="CDD" id="cd00336">
    <property type="entry name" value="Ribosomal_L22"/>
    <property type="match status" value="1"/>
</dbReference>
<keyword evidence="13" id="KW-1185">Reference proteome</keyword>
<evidence type="ECO:0000256" key="9">
    <source>
        <dbReference type="RuleBase" id="RU004006"/>
    </source>
</evidence>
<evidence type="ECO:0000256" key="10">
    <source>
        <dbReference type="RuleBase" id="RU004008"/>
    </source>
</evidence>